<dbReference type="CDD" id="cd09274">
    <property type="entry name" value="RNase_HI_RT_Ty3"/>
    <property type="match status" value="1"/>
</dbReference>
<dbReference type="SUPFAM" id="SSF53098">
    <property type="entry name" value="Ribonuclease H-like"/>
    <property type="match status" value="1"/>
</dbReference>
<dbReference type="Pfam" id="PF17919">
    <property type="entry name" value="RT_RNaseH_2"/>
    <property type="match status" value="1"/>
</dbReference>
<dbReference type="FunFam" id="3.30.420.10:FF:000032">
    <property type="entry name" value="Retrovirus-related Pol polyprotein from transposon 297-like Protein"/>
    <property type="match status" value="1"/>
</dbReference>
<dbReference type="Gene3D" id="1.10.340.70">
    <property type="match status" value="1"/>
</dbReference>
<dbReference type="InterPro" id="IPR021109">
    <property type="entry name" value="Peptidase_aspartic_dom_sf"/>
</dbReference>
<dbReference type="Proteomes" id="UP000694700">
    <property type="component" value="Unplaced"/>
</dbReference>
<dbReference type="EC" id="3.1.26.4" evidence="2"/>
<dbReference type="InterPro" id="IPR041577">
    <property type="entry name" value="RT_RNaseH_2"/>
</dbReference>
<proteinExistence type="inferred from homology"/>
<dbReference type="GO" id="GO:0003676">
    <property type="term" value="F:nucleic acid binding"/>
    <property type="evidence" value="ECO:0007669"/>
    <property type="project" value="InterPro"/>
</dbReference>
<dbReference type="Gene3D" id="3.30.420.10">
    <property type="entry name" value="Ribonuclease H-like superfamily/Ribonuclease H"/>
    <property type="match status" value="1"/>
</dbReference>
<evidence type="ECO:0000313" key="4">
    <source>
        <dbReference type="Ensembl" id="ENSCCRP00015100186.1"/>
    </source>
</evidence>
<dbReference type="Pfam" id="PF00665">
    <property type="entry name" value="rve"/>
    <property type="match status" value="1"/>
</dbReference>
<dbReference type="InterPro" id="IPR012337">
    <property type="entry name" value="RNaseH-like_sf"/>
</dbReference>
<dbReference type="PANTHER" id="PTHR37984:SF15">
    <property type="entry name" value="INTEGRASE CATALYTIC DOMAIN-CONTAINING PROTEIN"/>
    <property type="match status" value="1"/>
</dbReference>
<dbReference type="InterPro" id="IPR050951">
    <property type="entry name" value="Retrovirus_Pol_polyprotein"/>
</dbReference>
<dbReference type="Pfam" id="PF17921">
    <property type="entry name" value="Integrase_H2C2"/>
    <property type="match status" value="1"/>
</dbReference>
<accession>A0A8C1AIY4</accession>
<dbReference type="Pfam" id="PF00078">
    <property type="entry name" value="RVT_1"/>
    <property type="match status" value="1"/>
</dbReference>
<dbReference type="InterPro" id="IPR041588">
    <property type="entry name" value="Integrase_H2C2"/>
</dbReference>
<dbReference type="PANTHER" id="PTHR37984">
    <property type="entry name" value="PROTEIN CBG26694"/>
    <property type="match status" value="1"/>
</dbReference>
<dbReference type="FunFam" id="3.10.20.370:FF:000001">
    <property type="entry name" value="Retrovirus-related Pol polyprotein from transposon 17.6-like protein"/>
    <property type="match status" value="1"/>
</dbReference>
<dbReference type="Gene3D" id="3.30.70.270">
    <property type="match status" value="2"/>
</dbReference>
<dbReference type="InterPro" id="IPR000477">
    <property type="entry name" value="RT_dom"/>
</dbReference>
<dbReference type="InterPro" id="IPR043502">
    <property type="entry name" value="DNA/RNA_pol_sf"/>
</dbReference>
<dbReference type="Gene3D" id="3.10.20.370">
    <property type="match status" value="1"/>
</dbReference>
<reference evidence="4" key="1">
    <citation type="submission" date="2025-08" db="UniProtKB">
        <authorList>
            <consortium name="Ensembl"/>
        </authorList>
    </citation>
    <scope>IDENTIFICATION</scope>
</reference>
<dbReference type="Ensembl" id="ENSCCRT00015103433.1">
    <property type="protein sequence ID" value="ENSCCRP00015100186.1"/>
    <property type="gene ID" value="ENSCCRG00015040226.1"/>
</dbReference>
<dbReference type="Gene3D" id="2.40.70.10">
    <property type="entry name" value="Acid Proteases"/>
    <property type="match status" value="1"/>
</dbReference>
<dbReference type="Gene3D" id="3.10.10.10">
    <property type="entry name" value="HIV Type 1 Reverse Transcriptase, subunit A, domain 1"/>
    <property type="match status" value="1"/>
</dbReference>
<dbReference type="GO" id="GO:0004523">
    <property type="term" value="F:RNA-DNA hybrid ribonuclease activity"/>
    <property type="evidence" value="ECO:0007669"/>
    <property type="project" value="UniProtKB-EC"/>
</dbReference>
<organism evidence="4 5">
    <name type="scientific">Cyprinus carpio</name>
    <name type="common">Common carp</name>
    <dbReference type="NCBI Taxonomy" id="7962"/>
    <lineage>
        <taxon>Eukaryota</taxon>
        <taxon>Metazoa</taxon>
        <taxon>Chordata</taxon>
        <taxon>Craniata</taxon>
        <taxon>Vertebrata</taxon>
        <taxon>Euteleostomi</taxon>
        <taxon>Actinopterygii</taxon>
        <taxon>Neopterygii</taxon>
        <taxon>Teleostei</taxon>
        <taxon>Ostariophysi</taxon>
        <taxon>Cypriniformes</taxon>
        <taxon>Cyprinidae</taxon>
        <taxon>Cyprininae</taxon>
        <taxon>Cyprinus</taxon>
    </lineage>
</organism>
<protein>
    <recommendedName>
        <fullName evidence="3">Gypsy retrotransposon integrase-like protein 1</fullName>
        <ecNumber evidence="2">3.1.26.4</ecNumber>
    </recommendedName>
</protein>
<comment type="similarity">
    <text evidence="1">Belongs to the beta type-B retroviral polymerase family. HERV class-II K(HML-2) pol subfamily.</text>
</comment>
<dbReference type="PROSITE" id="PS50994">
    <property type="entry name" value="INTEGRASE"/>
    <property type="match status" value="1"/>
</dbReference>
<dbReference type="PROSITE" id="PS50878">
    <property type="entry name" value="RT_POL"/>
    <property type="match status" value="1"/>
</dbReference>
<evidence type="ECO:0000313" key="5">
    <source>
        <dbReference type="Proteomes" id="UP000694700"/>
    </source>
</evidence>
<name>A0A8C1AIY4_CYPCA</name>
<evidence type="ECO:0000256" key="1">
    <source>
        <dbReference type="ARBA" id="ARBA00010879"/>
    </source>
</evidence>
<evidence type="ECO:0000256" key="2">
    <source>
        <dbReference type="ARBA" id="ARBA00012180"/>
    </source>
</evidence>
<sequence>MQVDQSNSLFYASVLLQDKVELRGMLDSGSMATTLSAEVLPQLGDAGVLDRDILSSSDIVLVGCGGKQTTPDGVCNLKLEVYGVSFIVPVLIVRGQKDPIILGTNVLKPLISQMKHTDQFWKVVKRPDSIVQSENGQFLRMLSCIERWRGDSIPDRVGTLRLRSAVTLQPRSEHLVWGRLPPGSVLSVGSTVVIEPSTSRCAHRNVLIGRVVSPLWGDGWLPVKMINPTNAEIVLRKNAKVADVYPCVALEDLDQTTDRVFSQNVGAVRSDKSCGSLTVGGSTSGASLTGNGRLDDLGLSDLNVGDCEVSPFWKNKLVDLIEKYECVFSRHSLDCGEAKGFCHRIRVTDDRPFRLPYRRLSPAHYLKLKETLDEMEDKEIIRKSSSEYASPLVLVWKKNGDLRICTDFRWLNARTVKDAHPLPHQSDVLAALGGNAYFSTMDLTSGYYNIPLHEDDKKFTAFCSPMGLHEYNRLPQGLCNSPATFMRMMLTVFGDQNFLGLLCYLDDLLVFGKTEEESLERLEMVFRRLKDHNLKLSPSKCRFLRKSVKFLGHIVSEEGVASDPAKIDAIVNVSEKDLMESDCVTPSESKIRSFLGMVVYYQHFIENCSMLAKPLFQLLTGQKRPRVGRGVKRLKRNRTLSPTDWTDDCRAALESLKSALVGQVLLAHPDFSKPFLLSVDASSSGLGAVLSQVQEGCAVARPIAFASKSLNHAQSKYPAHRLEFLSMKWAICDKFSHWLRGHRFTVWTDNNPLKYILTKPKLDACEQRWVAKLAPYDFDIQYIPGPKNIVADALSREPFATSRILHRLTRTPYDVLLHEAEAVAVEQVQDMFHLSCEREDGEVVDGLSEPVNVGGNVYVGCTSLTGKVSHQDLSAVLHSHRDWEHGAAIRSMSYVQHLESLVDEEQSELRSLTHDELLEKQSQDPAIDRVKFFVERGRRPSRREKVLESKRTVTILRQWGKLVLRLGVLYRVSKNPVSKKNTYQFVVPAALRGTILKGVHDNAGHQGQHRTLWLARQRFFWESMEEDIKTYVNECQRCILSKRPEPEARAPLVSIHTSAPLEIVCIDFWSAEDSNNRTVDVLVVTDHFTKLACAYVCPNQTAEAVARVLWNKFFCIYGFPQRIHSDRGANFESSLMVELLRLSGVGKSHTTPYHPMGNGQTERFNRTLGDMIRSLPPRSKVKWPQMLNTLTFAYNCTRHETTGFPPFFLMFGRTPRLPVDILFEKGLLNNETVNVHKYVQSLEKDLREAMLITQEHAKRQQAKQAEYYDRKGKGHSLELGDRVLLANKGERGKKKLADRWEKVVYVVVGKRGALNTYQIRNPGTGRTKTVHRNLLMPVNFLPVPSWNDGSDGVDDVENSTVCVSCDEADQTRSDDRTSRWVADLDAATDVTQIESVECTNADKSEAIGDTVVKCDSEMSGAPVCIANSDNLPNSILSVCSLVSDDSSVSAVLSDDCVSEVDECTSTVAEIPMTLPSVQDQGNERISGLQDGFRSRFGRLIKPVNRLIQSMSTQRVYEIHEI</sequence>
<dbReference type="InterPro" id="IPR036397">
    <property type="entry name" value="RNaseH_sf"/>
</dbReference>
<dbReference type="InterPro" id="IPR001584">
    <property type="entry name" value="Integrase_cat-core"/>
</dbReference>
<evidence type="ECO:0000256" key="3">
    <source>
        <dbReference type="ARBA" id="ARBA00039658"/>
    </source>
</evidence>
<dbReference type="SUPFAM" id="SSF56672">
    <property type="entry name" value="DNA/RNA polymerases"/>
    <property type="match status" value="1"/>
</dbReference>
<dbReference type="FunFam" id="1.10.340.70:FF:000001">
    <property type="entry name" value="Retrovirus-related Pol polyprotein from transposon gypsy-like Protein"/>
    <property type="match status" value="1"/>
</dbReference>
<dbReference type="GO" id="GO:0015074">
    <property type="term" value="P:DNA integration"/>
    <property type="evidence" value="ECO:0007669"/>
    <property type="project" value="InterPro"/>
</dbReference>
<dbReference type="InterPro" id="IPR043128">
    <property type="entry name" value="Rev_trsase/Diguanyl_cyclase"/>
</dbReference>
<dbReference type="CDD" id="cd01647">
    <property type="entry name" value="RT_LTR"/>
    <property type="match status" value="1"/>
</dbReference>
<dbReference type="CDD" id="cd00303">
    <property type="entry name" value="retropepsin_like"/>
    <property type="match status" value="1"/>
</dbReference>